<organism evidence="2 3">
    <name type="scientific">Nitrosomonas communis</name>
    <dbReference type="NCBI Taxonomy" id="44574"/>
    <lineage>
        <taxon>Bacteria</taxon>
        <taxon>Pseudomonadati</taxon>
        <taxon>Pseudomonadota</taxon>
        <taxon>Betaproteobacteria</taxon>
        <taxon>Nitrosomonadales</taxon>
        <taxon>Nitrosomonadaceae</taxon>
        <taxon>Nitrosomonas</taxon>
    </lineage>
</organism>
<dbReference type="AlphaFoldDB" id="A0A1I4Q9W0"/>
<dbReference type="InterPro" id="IPR027417">
    <property type="entry name" value="P-loop_NTPase"/>
</dbReference>
<dbReference type="Pfam" id="PF19263">
    <property type="entry name" value="DUF5906"/>
    <property type="match status" value="1"/>
</dbReference>
<reference evidence="3" key="1">
    <citation type="submission" date="2016-10" db="EMBL/GenBank/DDBJ databases">
        <authorList>
            <person name="Varghese N."/>
            <person name="Submissions S."/>
        </authorList>
    </citation>
    <scope>NUCLEOTIDE SEQUENCE [LARGE SCALE GENOMIC DNA]</scope>
    <source>
        <strain evidence="3">Nm44</strain>
    </source>
</reference>
<dbReference type="OrthoDB" id="784829at2"/>
<name>A0A1I4Q9W0_9PROT</name>
<accession>A0A1I4Q9W0</accession>
<proteinExistence type="predicted"/>
<dbReference type="InterPro" id="IPR045455">
    <property type="entry name" value="NrS-1_pol-like_helicase"/>
</dbReference>
<evidence type="ECO:0000313" key="2">
    <source>
        <dbReference type="EMBL" id="SFM36433.1"/>
    </source>
</evidence>
<sequence>MAHWEIELNEFVMDLNKTHAQVMIGGKHRIMRTVSADVHQDSRISYEFISQDELKKFYANDQIQVGEKINGNSTTPIMKNKIIAWSEHKNCRSYRGGVFFAPGKELPLDCYNSWQGFAVEPSEGANIAIVKNHIEQVICAGDSALIEYFYDWLAYTMQHPDRPAGSALVLRGEKGTGKGTIGHFLRRIWGNHAIHISNASHFVGKFNAHLSNICFLFADEAFYSGDK</sequence>
<keyword evidence="3" id="KW-1185">Reference proteome</keyword>
<dbReference type="Proteomes" id="UP000183287">
    <property type="component" value="Unassembled WGS sequence"/>
</dbReference>
<protein>
    <recommendedName>
        <fullName evidence="1">NrS-1 polymerase-like helicase domain-containing protein</fullName>
    </recommendedName>
</protein>
<dbReference type="SUPFAM" id="SSF52540">
    <property type="entry name" value="P-loop containing nucleoside triphosphate hydrolases"/>
    <property type="match status" value="1"/>
</dbReference>
<evidence type="ECO:0000313" key="3">
    <source>
        <dbReference type="Proteomes" id="UP000183287"/>
    </source>
</evidence>
<feature type="domain" description="NrS-1 polymerase-like helicase" evidence="1">
    <location>
        <begin position="170"/>
        <end position="221"/>
    </location>
</feature>
<gene>
    <name evidence="2" type="ORF">SAMN05421863_102533</name>
</gene>
<evidence type="ECO:0000259" key="1">
    <source>
        <dbReference type="Pfam" id="PF19263"/>
    </source>
</evidence>
<dbReference type="EMBL" id="FOUB01000025">
    <property type="protein sequence ID" value="SFM36433.1"/>
    <property type="molecule type" value="Genomic_DNA"/>
</dbReference>